<accession>A0ACD4CZS6</accession>
<evidence type="ECO:0000313" key="2">
    <source>
        <dbReference type="Proteomes" id="UP001061991"/>
    </source>
</evidence>
<gene>
    <name evidence="1" type="ORF">N8E88_09725</name>
</gene>
<keyword evidence="2" id="KW-1185">Reference proteome</keyword>
<geneLocation type="plasmid" evidence="1 2">
    <name>p_unnamed1</name>
</geneLocation>
<proteinExistence type="predicted"/>
<evidence type="ECO:0000313" key="1">
    <source>
        <dbReference type="EMBL" id="UXN59137.1"/>
    </source>
</evidence>
<dbReference type="Proteomes" id="UP001061991">
    <property type="component" value="Plasmid p_unnamed1"/>
</dbReference>
<protein>
    <submittedName>
        <fullName evidence="1">Uncharacterized protein</fullName>
    </submittedName>
</protein>
<sequence>MQSPVNYQLLLWFQARLAAGNIAHPAGLYFDAWEKSRRQSVRKEPPRARDRFHKKRNTYNTEVQMPIRLFTIAAATLWFAAPAVADCQEELNNLRQPTVAAETGAVTDNSGMPATKHQEEVLPGKQQDSGSTTGAVEAISPHQKQVTDQPSDKSTDKIGQLMADARKMADAGDEQGCMKKVSELKNLMGIK</sequence>
<organism evidence="1 2">
    <name type="scientific">Phyllobacterium zundukense</name>
    <dbReference type="NCBI Taxonomy" id="1867719"/>
    <lineage>
        <taxon>Bacteria</taxon>
        <taxon>Pseudomonadati</taxon>
        <taxon>Pseudomonadota</taxon>
        <taxon>Alphaproteobacteria</taxon>
        <taxon>Hyphomicrobiales</taxon>
        <taxon>Phyllobacteriaceae</taxon>
        <taxon>Phyllobacterium</taxon>
    </lineage>
</organism>
<keyword evidence="1" id="KW-0614">Plasmid</keyword>
<name>A0ACD4CZS6_9HYPH</name>
<dbReference type="EMBL" id="CP104972">
    <property type="protein sequence ID" value="UXN59137.1"/>
    <property type="molecule type" value="Genomic_DNA"/>
</dbReference>
<reference evidence="1" key="1">
    <citation type="submission" date="2022-09" db="EMBL/GenBank/DDBJ databases">
        <title>Interaction between co-microsymbionts with complementary sets of symbiotic genes in legume-rhizobium systems.</title>
        <authorList>
            <person name="Safronova V."/>
            <person name="Sazanova A."/>
            <person name="Afonin A."/>
            <person name="Chirak E."/>
        </authorList>
    </citation>
    <scope>NUCLEOTIDE SEQUENCE</scope>
    <source>
        <strain evidence="1">A18/3m</strain>
    </source>
</reference>